<accession>A0A844QQC8</accession>
<evidence type="ECO:0000313" key="8">
    <source>
        <dbReference type="Proteomes" id="UP000463224"/>
    </source>
</evidence>
<evidence type="ECO:0000256" key="3">
    <source>
        <dbReference type="ARBA" id="ARBA00022764"/>
    </source>
</evidence>
<dbReference type="AlphaFoldDB" id="A0A844QQC8"/>
<dbReference type="InterPro" id="IPR012480">
    <property type="entry name" value="Hepar_II_III_C"/>
</dbReference>
<dbReference type="Pfam" id="PF07940">
    <property type="entry name" value="Hepar_II_III_C"/>
    <property type="match status" value="1"/>
</dbReference>
<reference evidence="7 8" key="1">
    <citation type="submission" date="2019-12" db="EMBL/GenBank/DDBJ databases">
        <title>Nitratireductor arenosus sp. nov., Isolated from sea sand, Jeju island, South Korea.</title>
        <authorList>
            <person name="Kim W."/>
        </authorList>
    </citation>
    <scope>NUCLEOTIDE SEQUENCE [LARGE SCALE GENOMIC DNA]</scope>
    <source>
        <strain evidence="7 8">CAU 1489</strain>
    </source>
</reference>
<feature type="domain" description="Heparinase II/III-like C-terminal" evidence="5">
    <location>
        <begin position="401"/>
        <end position="616"/>
    </location>
</feature>
<dbReference type="EMBL" id="WPHG01000012">
    <property type="protein sequence ID" value="MVB00171.1"/>
    <property type="molecule type" value="Genomic_DNA"/>
</dbReference>
<dbReference type="InterPro" id="IPR031680">
    <property type="entry name" value="Hepar_II_III_N"/>
</dbReference>
<gene>
    <name evidence="7" type="ORF">GN330_23265</name>
</gene>
<evidence type="ECO:0000256" key="2">
    <source>
        <dbReference type="ARBA" id="ARBA00022729"/>
    </source>
</evidence>
<protein>
    <recommendedName>
        <fullName evidence="9">Heparin-sulfate lyase N-terminal domain-containing protein</fullName>
    </recommendedName>
</protein>
<evidence type="ECO:0000259" key="5">
    <source>
        <dbReference type="Pfam" id="PF07940"/>
    </source>
</evidence>
<dbReference type="Pfam" id="PF16889">
    <property type="entry name" value="Hepar_II_III_N"/>
    <property type="match status" value="1"/>
</dbReference>
<evidence type="ECO:0000256" key="1">
    <source>
        <dbReference type="ARBA" id="ARBA00004418"/>
    </source>
</evidence>
<dbReference type="PANTHER" id="PTHR39210:SF1">
    <property type="entry name" value="HEPARIN-SULFATE LYASE"/>
    <property type="match status" value="1"/>
</dbReference>
<proteinExistence type="predicted"/>
<dbReference type="Proteomes" id="UP000463224">
    <property type="component" value="Unassembled WGS sequence"/>
</dbReference>
<dbReference type="GO" id="GO:0016829">
    <property type="term" value="F:lyase activity"/>
    <property type="evidence" value="ECO:0007669"/>
    <property type="project" value="UniProtKB-KW"/>
</dbReference>
<dbReference type="InterPro" id="IPR008929">
    <property type="entry name" value="Chondroitin_lyas"/>
</dbReference>
<dbReference type="Gene3D" id="2.70.98.70">
    <property type="match status" value="1"/>
</dbReference>
<feature type="domain" description="Heparin-sulfate lyase N-terminal" evidence="6">
    <location>
        <begin position="120"/>
        <end position="345"/>
    </location>
</feature>
<organism evidence="7 8">
    <name type="scientific">Nitratireductor arenosus</name>
    <dbReference type="NCBI Taxonomy" id="2682096"/>
    <lineage>
        <taxon>Bacteria</taxon>
        <taxon>Pseudomonadati</taxon>
        <taxon>Pseudomonadota</taxon>
        <taxon>Alphaproteobacteria</taxon>
        <taxon>Hyphomicrobiales</taxon>
        <taxon>Phyllobacteriaceae</taxon>
        <taxon>Nitratireductor</taxon>
    </lineage>
</organism>
<dbReference type="PANTHER" id="PTHR39210">
    <property type="entry name" value="HEPARIN-SULFATE LYASE"/>
    <property type="match status" value="1"/>
</dbReference>
<evidence type="ECO:0000256" key="4">
    <source>
        <dbReference type="ARBA" id="ARBA00023239"/>
    </source>
</evidence>
<dbReference type="GO" id="GO:0042597">
    <property type="term" value="C:periplasmic space"/>
    <property type="evidence" value="ECO:0007669"/>
    <property type="project" value="UniProtKB-SubCell"/>
</dbReference>
<keyword evidence="4" id="KW-0456">Lyase</keyword>
<evidence type="ECO:0000259" key="6">
    <source>
        <dbReference type="Pfam" id="PF16889"/>
    </source>
</evidence>
<name>A0A844QQC8_9HYPH</name>
<keyword evidence="2" id="KW-0732">Signal</keyword>
<comment type="subcellular location">
    <subcellularLocation>
        <location evidence="1">Periplasm</location>
    </subcellularLocation>
</comment>
<keyword evidence="8" id="KW-1185">Reference proteome</keyword>
<sequence length="644" mass="71285">MSRAGYILRRVVEAGPAVVGRRMLHRVKPYAYFPGYALARTRLRTGTVNDEALASLGATIRDEFLRRIDADAALKERMLKRGARALDRKWDVLGFGDLDIPSGDEWWRDGFHGHQWRLDYFPRVDFVASGIRADVKVPWELSRFQYALWLAEGALAGSVEPDRYVRAFEALVDDWARANPTGWGVNWTVAMEVAIRAVNLLVAGAALYDRLGEAFRGRLIRLLDDHYRFILRFPETSDVNGNHYLANLMGTAVLSSVLAPGPEFSRRVEDFTVEADKQFESDGSHLERAPVYHRLCLDMVAMVAAVEIRTTGTLSPRLRDVFARALHFAEFVSGPDRILPIFGDCDGGKVLEFGTSPRDFSALASLCGRSSVTSQDDLLVWLQVIAGRETFLDSVADAIPSAGEKSGFLRLSLDEAVAVMRVGAQGLKGRASHDHDDALSIWLRYGQRDIIVDRGCHSYTLDPALRESFILSGAHNLVQPRGGRRYDGRPGSIYLSMRGAPYCDDTGTAGHAMCPSVNGTIHKAGETSGIRRQLRARTVDQGVEIEVCDTWSSGIDTELNWHFGPGIVPRPAGGGMIRFDGGTTLQSLTVDGADLESELFEFDFHPNYGRTEKCRGVRFLIPASQDCRLVSRFRLGIGEIGSSE</sequence>
<dbReference type="Gene3D" id="1.50.10.100">
    <property type="entry name" value="Chondroitin AC/alginate lyase"/>
    <property type="match status" value="1"/>
</dbReference>
<comment type="caution">
    <text evidence="7">The sequence shown here is derived from an EMBL/GenBank/DDBJ whole genome shotgun (WGS) entry which is preliminary data.</text>
</comment>
<evidence type="ECO:0000313" key="7">
    <source>
        <dbReference type="EMBL" id="MVB00171.1"/>
    </source>
</evidence>
<keyword evidence="3" id="KW-0574">Periplasm</keyword>
<evidence type="ECO:0008006" key="9">
    <source>
        <dbReference type="Google" id="ProtNLM"/>
    </source>
</evidence>
<dbReference type="SUPFAM" id="SSF48230">
    <property type="entry name" value="Chondroitin AC/alginate lyase"/>
    <property type="match status" value="1"/>
</dbReference>